<keyword evidence="1" id="KW-0732">Signal</keyword>
<dbReference type="PANTHER" id="PTHR14449:SF2">
    <property type="entry name" value="FANCONI ANEMIA GROUP F PROTEIN"/>
    <property type="match status" value="1"/>
</dbReference>
<feature type="signal peptide" evidence="1">
    <location>
        <begin position="1"/>
        <end position="15"/>
    </location>
</feature>
<dbReference type="AlphaFoldDB" id="A0A816MJW9"/>
<dbReference type="PANTHER" id="PTHR14449">
    <property type="entry name" value="FANCONI ANEMIA GROUP F PROTEIN FANCF"/>
    <property type="match status" value="1"/>
</dbReference>
<protein>
    <submittedName>
        <fullName evidence="2">(rape) hypothetical protein</fullName>
    </submittedName>
</protein>
<dbReference type="GO" id="GO:0036297">
    <property type="term" value="P:interstrand cross-link repair"/>
    <property type="evidence" value="ECO:0007669"/>
    <property type="project" value="InterPro"/>
</dbReference>
<dbReference type="GO" id="GO:0043240">
    <property type="term" value="C:Fanconi anaemia nuclear complex"/>
    <property type="evidence" value="ECO:0007669"/>
    <property type="project" value="InterPro"/>
</dbReference>
<evidence type="ECO:0000256" key="1">
    <source>
        <dbReference type="SAM" id="SignalP"/>
    </source>
</evidence>
<dbReference type="Proteomes" id="UP001295469">
    <property type="component" value="Chromosome C07"/>
</dbReference>
<dbReference type="EMBL" id="HG994371">
    <property type="protein sequence ID" value="CAF1988437.1"/>
    <property type="molecule type" value="Genomic_DNA"/>
</dbReference>
<dbReference type="InterPro" id="IPR035428">
    <property type="entry name" value="FANCF"/>
</dbReference>
<gene>
    <name evidence="2" type="ORF">DARMORV10_C07P26600.1</name>
</gene>
<proteinExistence type="predicted"/>
<sequence>MIFFIILSFVYYWFKDPFQKQKAKRVNTDRRQGHNLSLSEPETTAYVILIFSAPKTQWAQVLRSLPFSAETDDGIFLEKIELLLLGRLASRWTQLIEGVLLPQRSKSLKQNEIPLSSKVEEILEYFTEMLENLFHTSGNCLLPLPQLQFHHGKFSTV</sequence>
<feature type="chain" id="PRO_5032614852" evidence="1">
    <location>
        <begin position="16"/>
        <end position="157"/>
    </location>
</feature>
<name>A0A816MJW9_BRANA</name>
<accession>A0A816MJW9</accession>
<organism evidence="2">
    <name type="scientific">Brassica napus</name>
    <name type="common">Rape</name>
    <dbReference type="NCBI Taxonomy" id="3708"/>
    <lineage>
        <taxon>Eukaryota</taxon>
        <taxon>Viridiplantae</taxon>
        <taxon>Streptophyta</taxon>
        <taxon>Embryophyta</taxon>
        <taxon>Tracheophyta</taxon>
        <taxon>Spermatophyta</taxon>
        <taxon>Magnoliopsida</taxon>
        <taxon>eudicotyledons</taxon>
        <taxon>Gunneridae</taxon>
        <taxon>Pentapetalae</taxon>
        <taxon>rosids</taxon>
        <taxon>malvids</taxon>
        <taxon>Brassicales</taxon>
        <taxon>Brassicaceae</taxon>
        <taxon>Brassiceae</taxon>
        <taxon>Brassica</taxon>
    </lineage>
</organism>
<reference evidence="2" key="1">
    <citation type="submission" date="2021-01" db="EMBL/GenBank/DDBJ databases">
        <authorList>
            <consortium name="Genoscope - CEA"/>
            <person name="William W."/>
        </authorList>
    </citation>
    <scope>NUCLEOTIDE SEQUENCE</scope>
</reference>
<evidence type="ECO:0000313" key="2">
    <source>
        <dbReference type="EMBL" id="CAF1988437.1"/>
    </source>
</evidence>